<name>A0A2I1RI84_FAUOS</name>
<comment type="caution">
    <text evidence="3">The sequence shown here is derived from an EMBL/GenBank/DDBJ whole genome shotgun (WGS) entry which is preliminary data.</text>
</comment>
<proteinExistence type="predicted"/>
<evidence type="ECO:0000259" key="1">
    <source>
        <dbReference type="Pfam" id="PF13280"/>
    </source>
</evidence>
<dbReference type="InterPro" id="IPR057727">
    <property type="entry name" value="WCX_dom"/>
</dbReference>
<reference evidence="3 4" key="1">
    <citation type="submission" date="2017-12" db="EMBL/GenBank/DDBJ databases">
        <title>Phylogenetic diversity of female urinary microbiome.</title>
        <authorList>
            <person name="Thomas-White K."/>
            <person name="Wolfe A.J."/>
        </authorList>
    </citation>
    <scope>NUCLEOTIDE SEQUENCE [LARGE SCALE GENOMIC DNA]</scope>
    <source>
        <strain evidence="3 4">UMB0416</strain>
    </source>
</reference>
<evidence type="ECO:0000259" key="2">
    <source>
        <dbReference type="Pfam" id="PF25583"/>
    </source>
</evidence>
<dbReference type="EMBL" id="PKJS01000007">
    <property type="protein sequence ID" value="PKZ68857.1"/>
    <property type="molecule type" value="Genomic_DNA"/>
</dbReference>
<organism evidence="3 4">
    <name type="scientific">Faucicola osloensis</name>
    <name type="common">Moraxella osloensis</name>
    <dbReference type="NCBI Taxonomy" id="34062"/>
    <lineage>
        <taxon>Bacteria</taxon>
        <taxon>Pseudomonadati</taxon>
        <taxon>Pseudomonadota</taxon>
        <taxon>Gammaproteobacteria</taxon>
        <taxon>Moraxellales</taxon>
        <taxon>Moraxellaceae</taxon>
        <taxon>Faucicola</taxon>
    </lineage>
</organism>
<sequence length="360" mass="42006">MPSIMEKARGERLILLYQNLPKGEKNAKTLSELLTIFNPTGEKTQSRAKLLEQDLLSLYSLFGDNSIFRMPTWEEGSIAGKTPKYYLHPNFTLDSFDNENLFFWEMLDKFTANYLPKNIHNTLTAKIANVKNHQNLQYQISQLGQWKNHLFTIPSLLQAPKYDEHILKTIHQAIIDGKRLKIRYLAKWANEPVTRWVYPRGLIFIDNMIYLTAFYKVEESISTPEKVYLDANRNYAIIRIQSVQILEETIPNWVNDLSLEQLSRKGMLETHLTQRGKPIILRLKINHIAAQHLTERPLSNDQTLEKLDEKNLLLTATVMNTVRLEDWLISMSHMSEVIEPVKLREIIIDRLTDGLNQYTK</sequence>
<dbReference type="PANTHER" id="PTHR34580:SF1">
    <property type="entry name" value="PROTEIN PAFC"/>
    <property type="match status" value="1"/>
</dbReference>
<dbReference type="InterPro" id="IPR051534">
    <property type="entry name" value="CBASS_pafABC_assoc_protein"/>
</dbReference>
<dbReference type="Proteomes" id="UP000234914">
    <property type="component" value="Unassembled WGS sequence"/>
</dbReference>
<dbReference type="Pfam" id="PF13280">
    <property type="entry name" value="WYL"/>
    <property type="match status" value="1"/>
</dbReference>
<accession>A0A2I1RI84</accession>
<dbReference type="PROSITE" id="PS52050">
    <property type="entry name" value="WYL"/>
    <property type="match status" value="1"/>
</dbReference>
<gene>
    <name evidence="3" type="ORF">CYJ96_06800</name>
</gene>
<evidence type="ECO:0000313" key="3">
    <source>
        <dbReference type="EMBL" id="PKZ68857.1"/>
    </source>
</evidence>
<dbReference type="PANTHER" id="PTHR34580">
    <property type="match status" value="1"/>
</dbReference>
<dbReference type="RefSeq" id="WP_101964418.1">
    <property type="nucleotide sequence ID" value="NZ_PKJS01000007.1"/>
</dbReference>
<feature type="domain" description="WYL" evidence="1">
    <location>
        <begin position="166"/>
        <end position="244"/>
    </location>
</feature>
<dbReference type="Pfam" id="PF25583">
    <property type="entry name" value="WCX"/>
    <property type="match status" value="1"/>
</dbReference>
<evidence type="ECO:0000313" key="4">
    <source>
        <dbReference type="Proteomes" id="UP000234914"/>
    </source>
</evidence>
<dbReference type="InterPro" id="IPR026881">
    <property type="entry name" value="WYL_dom"/>
</dbReference>
<feature type="domain" description="WCX" evidence="2">
    <location>
        <begin position="280"/>
        <end position="352"/>
    </location>
</feature>
<protein>
    <submittedName>
        <fullName evidence="3">WYL domain-containing protein</fullName>
    </submittedName>
</protein>
<dbReference type="AlphaFoldDB" id="A0A2I1RI84"/>